<accession>A0A377JNI0</accession>
<dbReference type="Proteomes" id="UP000255335">
    <property type="component" value="Unassembled WGS sequence"/>
</dbReference>
<dbReference type="Proteomes" id="UP000255103">
    <property type="component" value="Unassembled WGS sequence"/>
</dbReference>
<keyword evidence="1" id="KW-0472">Membrane</keyword>
<gene>
    <name evidence="3" type="ORF">NCTC12219_01097</name>
    <name evidence="2" type="ORF">NCTC12221_00728</name>
</gene>
<feature type="transmembrane region" description="Helical" evidence="1">
    <location>
        <begin position="37"/>
        <end position="56"/>
    </location>
</feature>
<protein>
    <submittedName>
        <fullName evidence="2">Apolipoprotein A1/A4/E domain</fullName>
    </submittedName>
</protein>
<evidence type="ECO:0000313" key="3">
    <source>
        <dbReference type="EMBL" id="STP11211.1"/>
    </source>
</evidence>
<evidence type="ECO:0000313" key="5">
    <source>
        <dbReference type="Proteomes" id="UP000255335"/>
    </source>
</evidence>
<dbReference type="EMBL" id="UGHX01000001">
    <property type="protein sequence ID" value="STP11211.1"/>
    <property type="molecule type" value="Genomic_DNA"/>
</dbReference>
<dbReference type="RefSeq" id="WP_115026013.1">
    <property type="nucleotide sequence ID" value="NZ_UGHX01000001.1"/>
</dbReference>
<dbReference type="Gene3D" id="1.20.5.1230">
    <property type="entry name" value="Apolipoprotein A-I"/>
    <property type="match status" value="1"/>
</dbReference>
<evidence type="ECO:0000256" key="1">
    <source>
        <dbReference type="SAM" id="Phobius"/>
    </source>
</evidence>
<sequence>MQEINWLINICFTIIMVGLFVWDFRSFGEPTHKDFKAIIMSAGVLGTFVGIFVGLMGFDTLALQDSVPLLLDGLKTAFYTSIVGMGLAITLSIIQRAKGIKSTQDMNIDYILNQAQNLSYLKGIEKGMEGLNSKTIELPTKSDMLQINTTTNALLESSLKKIDTSLQEAIKQLASGASKELIAALELVIRDFNQNLQNQFGENFKELNSAVGKLLEWQNNYRDNVEQSQALLSQTQNALQDSTKAMGQTQATLESITAQNESAMEFYGKTLSVIEEMKNKGEILESQLQQISTLGENAKVCLADMEKFFAGATQGFATLETQAKEQCIKLEEGIKEYFSKFDEHASESMENLRRFMESSSKEATTSLTEVLDNHTLLFRTQCSTLANESGELLKGLLDSANTQLQTLSKELEKNIEQNRESSTHNAAEFARLREHIATNHSAIVESLESSLSRLNSHNESIMQDMSKGMKSMQEMYLATLSASMDSVMTKEQEIIKARVEALSELAQKTDSNLNTQYEQVNNFLKKLATEYLKIMQKLTKDSVAIPKDMGVQVVKDFGDLQHNLLSHLGNLNAQIQHNSMQLVELYRNVENLLKENVEGNKSLQNEIRETFTSLDDSMQGSMENFKENYEWFLRRVRELIGSRQ</sequence>
<organism evidence="2 5">
    <name type="scientific">Helicobacter cinaedi</name>
    <dbReference type="NCBI Taxonomy" id="213"/>
    <lineage>
        <taxon>Bacteria</taxon>
        <taxon>Pseudomonadati</taxon>
        <taxon>Campylobacterota</taxon>
        <taxon>Epsilonproteobacteria</taxon>
        <taxon>Campylobacterales</taxon>
        <taxon>Helicobacteraceae</taxon>
        <taxon>Helicobacter</taxon>
    </lineage>
</organism>
<keyword evidence="2" id="KW-0449">Lipoprotein</keyword>
<reference evidence="4 5" key="1">
    <citation type="submission" date="2018-06" db="EMBL/GenBank/DDBJ databases">
        <authorList>
            <consortium name="Pathogen Informatics"/>
            <person name="Doyle S."/>
        </authorList>
    </citation>
    <scope>NUCLEOTIDE SEQUENCE [LARGE SCALE GENOMIC DNA]</scope>
    <source>
        <strain evidence="3 4">NCTC12219</strain>
        <strain evidence="2 5">NCTC12221</strain>
    </source>
</reference>
<dbReference type="EMBL" id="UGHZ01000001">
    <property type="protein sequence ID" value="STP09288.1"/>
    <property type="molecule type" value="Genomic_DNA"/>
</dbReference>
<keyword evidence="1" id="KW-0812">Transmembrane</keyword>
<dbReference type="AlphaFoldDB" id="A0A377JNI0"/>
<name>A0A377JNI0_9HELI</name>
<evidence type="ECO:0000313" key="4">
    <source>
        <dbReference type="Proteomes" id="UP000255103"/>
    </source>
</evidence>
<keyword evidence="1" id="KW-1133">Transmembrane helix</keyword>
<proteinExistence type="predicted"/>
<evidence type="ECO:0000313" key="2">
    <source>
        <dbReference type="EMBL" id="STP09288.1"/>
    </source>
</evidence>
<feature type="transmembrane region" description="Helical" evidence="1">
    <location>
        <begin position="6"/>
        <end position="25"/>
    </location>
</feature>
<feature type="transmembrane region" description="Helical" evidence="1">
    <location>
        <begin position="76"/>
        <end position="94"/>
    </location>
</feature>